<dbReference type="NCBIfam" id="NF038065">
    <property type="entry name" value="Pr6Pr"/>
    <property type="match status" value="1"/>
</dbReference>
<feature type="transmembrane region" description="Helical" evidence="1">
    <location>
        <begin position="184"/>
        <end position="207"/>
    </location>
</feature>
<evidence type="ECO:0000313" key="2">
    <source>
        <dbReference type="EMBL" id="PWD51449.1"/>
    </source>
</evidence>
<protein>
    <recommendedName>
        <fullName evidence="4">Integral membrane protein</fullName>
    </recommendedName>
</protein>
<evidence type="ECO:0008006" key="4">
    <source>
        <dbReference type="Google" id="ProtNLM"/>
    </source>
</evidence>
<comment type="caution">
    <text evidence="2">The sequence shown here is derived from an EMBL/GenBank/DDBJ whole genome shotgun (WGS) entry which is preliminary data.</text>
</comment>
<feature type="transmembrane region" description="Helical" evidence="1">
    <location>
        <begin position="60"/>
        <end position="80"/>
    </location>
</feature>
<proteinExistence type="predicted"/>
<feature type="transmembrane region" description="Helical" evidence="1">
    <location>
        <begin position="148"/>
        <end position="164"/>
    </location>
</feature>
<gene>
    <name evidence="2" type="ORF">C8046_13070</name>
</gene>
<dbReference type="EMBL" id="PYHR01000002">
    <property type="protein sequence ID" value="PWD51449.1"/>
    <property type="molecule type" value="Genomic_DNA"/>
</dbReference>
<keyword evidence="1" id="KW-0472">Membrane</keyword>
<keyword evidence="1" id="KW-1133">Transmembrane helix</keyword>
<dbReference type="OrthoDB" id="9809977at2"/>
<organism evidence="2 3">
    <name type="scientific">Serinibacter arcticus</name>
    <dbReference type="NCBI Taxonomy" id="1655435"/>
    <lineage>
        <taxon>Bacteria</taxon>
        <taxon>Bacillati</taxon>
        <taxon>Actinomycetota</taxon>
        <taxon>Actinomycetes</taxon>
        <taxon>Micrococcales</taxon>
        <taxon>Beutenbergiaceae</taxon>
        <taxon>Serinibacter</taxon>
    </lineage>
</organism>
<feature type="transmembrane region" description="Helical" evidence="1">
    <location>
        <begin position="87"/>
        <end position="105"/>
    </location>
</feature>
<evidence type="ECO:0000313" key="3">
    <source>
        <dbReference type="Proteomes" id="UP000245166"/>
    </source>
</evidence>
<dbReference type="InterPro" id="IPR049713">
    <property type="entry name" value="Pr6Pr-like"/>
</dbReference>
<dbReference type="AlphaFoldDB" id="A0A2U1ZWU1"/>
<evidence type="ECO:0000256" key="1">
    <source>
        <dbReference type="SAM" id="Phobius"/>
    </source>
</evidence>
<dbReference type="RefSeq" id="WP_109229830.1">
    <property type="nucleotide sequence ID" value="NZ_PYHR01000002.1"/>
</dbReference>
<accession>A0A2U1ZWU1</accession>
<name>A0A2U1ZWU1_9MICO</name>
<feature type="transmembrane region" description="Helical" evidence="1">
    <location>
        <begin position="117"/>
        <end position="136"/>
    </location>
</feature>
<keyword evidence="3" id="KW-1185">Reference proteome</keyword>
<dbReference type="Proteomes" id="UP000245166">
    <property type="component" value="Unassembled WGS sequence"/>
</dbReference>
<keyword evidence="1" id="KW-0812">Transmembrane</keyword>
<reference evidence="2 3" key="1">
    <citation type="submission" date="2018-03" db="EMBL/GenBank/DDBJ databases">
        <title>Genome assembly of novel Miniimonas species PCH200.</title>
        <authorList>
            <person name="Thakur V."/>
            <person name="Kumar V."/>
            <person name="Singh D."/>
        </authorList>
    </citation>
    <scope>NUCLEOTIDE SEQUENCE [LARGE SCALE GENOMIC DNA]</scope>
    <source>
        <strain evidence="2 3">PCH200</strain>
    </source>
</reference>
<feature type="transmembrane region" description="Helical" evidence="1">
    <location>
        <begin position="27"/>
        <end position="48"/>
    </location>
</feature>
<sequence length="224" mass="24093">MSSPDGVTRGTVDAASPRTHLAPARRIASIVVRALVVVLVVAAEVYLIDVTGDAFTPANHYSYFTILSNVFGAIVMAVALVRGVPDAVRGAAVTFLALTGIVYNTMLRGVDVQTPDFANNALHVIVPILMVLDWLLAPPRTRITRRMVAWWMTVPIAYLVYSLVRGPIVDWYPYPFLDPRPSGYGTVLIGSLAVAVAFFLAALLVAWSGNRLGGHRTIRPPAGG</sequence>